<evidence type="ECO:0000256" key="2">
    <source>
        <dbReference type="ARBA" id="ARBA00022598"/>
    </source>
</evidence>
<comment type="caution">
    <text evidence="8">The sequence shown here is derived from an EMBL/GenBank/DDBJ whole genome shotgun (WGS) entry which is preliminary data.</text>
</comment>
<dbReference type="GO" id="GO:0006310">
    <property type="term" value="P:DNA recombination"/>
    <property type="evidence" value="ECO:0007669"/>
    <property type="project" value="InterPro"/>
</dbReference>
<feature type="region of interest" description="Disordered" evidence="6">
    <location>
        <begin position="658"/>
        <end position="722"/>
    </location>
</feature>
<evidence type="ECO:0000313" key="9">
    <source>
        <dbReference type="Proteomes" id="UP001358417"/>
    </source>
</evidence>
<dbReference type="GO" id="GO:0006303">
    <property type="term" value="P:double-strand break repair via nonhomologous end joining"/>
    <property type="evidence" value="ECO:0007669"/>
    <property type="project" value="TreeGrafter"/>
</dbReference>
<evidence type="ECO:0000313" key="8">
    <source>
        <dbReference type="EMBL" id="KAK5044687.1"/>
    </source>
</evidence>
<dbReference type="GO" id="GO:0003910">
    <property type="term" value="F:DNA ligase (ATP) activity"/>
    <property type="evidence" value="ECO:0007669"/>
    <property type="project" value="InterPro"/>
</dbReference>
<feature type="compositionally biased region" description="Polar residues" evidence="6">
    <location>
        <begin position="658"/>
        <end position="678"/>
    </location>
</feature>
<keyword evidence="5" id="KW-0539">Nucleus</keyword>
<feature type="compositionally biased region" description="Acidic residues" evidence="6">
    <location>
        <begin position="689"/>
        <end position="700"/>
    </location>
</feature>
<keyword evidence="3" id="KW-0547">Nucleotide-binding</keyword>
<name>A0AAV9MVQ8_9EURO</name>
<dbReference type="RefSeq" id="XP_064700341.1">
    <property type="nucleotide sequence ID" value="XM_064854115.1"/>
</dbReference>
<dbReference type="PANTHER" id="PTHR45997:SF2">
    <property type="entry name" value="ATP DEPENDENT DNA LIGASE DOMAIN PROTEIN (AFU_ORTHOLOGUE AFUA_5G02430)"/>
    <property type="match status" value="1"/>
</dbReference>
<dbReference type="PROSITE" id="PS50160">
    <property type="entry name" value="DNA_LIGASE_A3"/>
    <property type="match status" value="1"/>
</dbReference>
<protein>
    <recommendedName>
        <fullName evidence="7">ATP-dependent DNA ligase family profile domain-containing protein</fullName>
    </recommendedName>
</protein>
<dbReference type="Gene3D" id="1.10.3260.10">
    <property type="entry name" value="DNA ligase, ATP-dependent, N-terminal domain"/>
    <property type="match status" value="1"/>
</dbReference>
<dbReference type="InterPro" id="IPR029710">
    <property type="entry name" value="LIG4"/>
</dbReference>
<keyword evidence="4" id="KW-0067">ATP-binding</keyword>
<gene>
    <name evidence="8" type="ORF">LTR84_010579</name>
</gene>
<reference evidence="8 9" key="1">
    <citation type="submission" date="2023-08" db="EMBL/GenBank/DDBJ databases">
        <title>Black Yeasts Isolated from many extreme environments.</title>
        <authorList>
            <person name="Coleine C."/>
            <person name="Stajich J.E."/>
            <person name="Selbmann L."/>
        </authorList>
    </citation>
    <scope>NUCLEOTIDE SEQUENCE [LARGE SCALE GENOMIC DNA]</scope>
    <source>
        <strain evidence="8 9">CCFEE 5792</strain>
    </source>
</reference>
<proteinExistence type="inferred from homology"/>
<organism evidence="8 9">
    <name type="scientific">Exophiala bonariae</name>
    <dbReference type="NCBI Taxonomy" id="1690606"/>
    <lineage>
        <taxon>Eukaryota</taxon>
        <taxon>Fungi</taxon>
        <taxon>Dikarya</taxon>
        <taxon>Ascomycota</taxon>
        <taxon>Pezizomycotina</taxon>
        <taxon>Eurotiomycetes</taxon>
        <taxon>Chaetothyriomycetidae</taxon>
        <taxon>Chaetothyriales</taxon>
        <taxon>Herpotrichiellaceae</taxon>
        <taxon>Exophiala</taxon>
    </lineage>
</organism>
<evidence type="ECO:0000259" key="7">
    <source>
        <dbReference type="PROSITE" id="PS50160"/>
    </source>
</evidence>
<keyword evidence="2" id="KW-0436">Ligase</keyword>
<dbReference type="Gene3D" id="3.30.470.30">
    <property type="entry name" value="DNA ligase/mRNA capping enzyme"/>
    <property type="match status" value="1"/>
</dbReference>
<keyword evidence="9" id="KW-1185">Reference proteome</keyword>
<dbReference type="PANTHER" id="PTHR45997">
    <property type="entry name" value="DNA LIGASE 4"/>
    <property type="match status" value="1"/>
</dbReference>
<dbReference type="InterPro" id="IPR036599">
    <property type="entry name" value="DNA_ligase_N_sf"/>
</dbReference>
<evidence type="ECO:0000256" key="6">
    <source>
        <dbReference type="SAM" id="MobiDB-lite"/>
    </source>
</evidence>
<dbReference type="Gene3D" id="2.40.50.140">
    <property type="entry name" value="Nucleic acid-binding proteins"/>
    <property type="match status" value="1"/>
</dbReference>
<dbReference type="GO" id="GO:0003677">
    <property type="term" value="F:DNA binding"/>
    <property type="evidence" value="ECO:0007669"/>
    <property type="project" value="InterPro"/>
</dbReference>
<sequence length="960" mass="108547">MALNFRRICDLFERLSPSQKPDDRDRVIQSWFQQHNPTIVRQGLGALALLSCFFPEKRPDRVYGLREVKLEGIVVKAAGLGHTRISELRRLQENQRMDFASAVERVLAATDDVHEHTHSLSVMDVDQTLDRLAATCPFSSPKHRAMMGEVPQDPIDELMSIFRRLHSMEAKWLIRLILKDLQPAEMPPVVILQQFHFLMPDLFRTRTNLIDALELLDCDIIRRMPLCPTPDVAKQLREEVLLQMQPRAGTMIALQPFQKARSLKHCRRLAGNKEISVERKYDGEYCQIHVSMANGASRITIFSKSGRDSTMDREGLHDTIRQCLAIGTTGCKFRRQCVLSGKLLIWNDRTRRIMPFYKIRRYVSREGRQLGCSRDSPPCEDEHLMIMFYDLLILDDNMCVHEPHNVRRRRLWATVYRIPGRADIGHRVKIDLRLVDGATRLGEEMTSAIARGWEGLVVKDCEAPYLSIHGDVQLIKLKKDYIPGLGDSADLVVVGGRYDTKEIWAQSEKGIRWTTFYLACLSNKEAVLRLEAKPVFQMVASVTRPCLSMADVRHLNCYGASHQVPFAEYISQMEVEIGSMAPSRPTELFIEPAVVEVVGAGFDRPANQRFLTLRFPRIVKIHRDRTFEDSLDFIEYQRLAQESMAWLAEEDVGGQRQTSYASSSFQGVESVRSTSTPIIDSGTGRGGDDENETNEDENPDEVSLSVTGRRGQMTKRPGSAEHFPNLAASCKKIRILSTSKSEKARHERETTPMTVQQTTSQILDTNVGAICNPPPALAAHDASLDARAMASPEQESSIHVGFRLSLRNIATPILLDESLSGIWSESGQELLGLCVKCPLPLTYNKHIVLDHLIGQQMMSAGGEDHMMATHVVLVHWPSVEMVLAGINPWLRRLEHNEQLFLPPTCWNIIFLEWKALGGLKEDPAESSHILMDFIQGYIECRGGRLDFFGRALGAPRCSNV</sequence>
<evidence type="ECO:0000256" key="4">
    <source>
        <dbReference type="ARBA" id="ARBA00022840"/>
    </source>
</evidence>
<dbReference type="GO" id="GO:0005524">
    <property type="term" value="F:ATP binding"/>
    <property type="evidence" value="ECO:0007669"/>
    <property type="project" value="UniProtKB-KW"/>
</dbReference>
<dbReference type="InterPro" id="IPR012308">
    <property type="entry name" value="DNA_ligase_ATP-dep_N"/>
</dbReference>
<accession>A0AAV9MVQ8</accession>
<dbReference type="Proteomes" id="UP001358417">
    <property type="component" value="Unassembled WGS sequence"/>
</dbReference>
<dbReference type="GO" id="GO:0032807">
    <property type="term" value="C:DNA ligase IV complex"/>
    <property type="evidence" value="ECO:0007669"/>
    <property type="project" value="TreeGrafter"/>
</dbReference>
<comment type="similarity">
    <text evidence="1">Belongs to the ATP-dependent DNA ligase family.</text>
</comment>
<dbReference type="AlphaFoldDB" id="A0AAV9MVQ8"/>
<dbReference type="EMBL" id="JAVRRD010000045">
    <property type="protein sequence ID" value="KAK5044687.1"/>
    <property type="molecule type" value="Genomic_DNA"/>
</dbReference>
<evidence type="ECO:0000256" key="1">
    <source>
        <dbReference type="ARBA" id="ARBA00007572"/>
    </source>
</evidence>
<dbReference type="Pfam" id="PF04675">
    <property type="entry name" value="DNA_ligase_A_N"/>
    <property type="match status" value="1"/>
</dbReference>
<evidence type="ECO:0000256" key="3">
    <source>
        <dbReference type="ARBA" id="ARBA00022741"/>
    </source>
</evidence>
<dbReference type="SUPFAM" id="SSF56091">
    <property type="entry name" value="DNA ligase/mRNA capping enzyme, catalytic domain"/>
    <property type="match status" value="1"/>
</dbReference>
<dbReference type="InterPro" id="IPR012310">
    <property type="entry name" value="DNA_ligase_ATP-dep_cent"/>
</dbReference>
<feature type="domain" description="ATP-dependent DNA ligase family profile" evidence="7">
    <location>
        <begin position="386"/>
        <end position="522"/>
    </location>
</feature>
<dbReference type="GeneID" id="89978736"/>
<dbReference type="GO" id="GO:0006297">
    <property type="term" value="P:nucleotide-excision repair, DNA gap filling"/>
    <property type="evidence" value="ECO:0007669"/>
    <property type="project" value="TreeGrafter"/>
</dbReference>
<evidence type="ECO:0000256" key="5">
    <source>
        <dbReference type="ARBA" id="ARBA00023242"/>
    </source>
</evidence>
<dbReference type="InterPro" id="IPR012340">
    <property type="entry name" value="NA-bd_OB-fold"/>
</dbReference>
<dbReference type="Pfam" id="PF01068">
    <property type="entry name" value="DNA_ligase_A_M"/>
    <property type="match status" value="1"/>
</dbReference>